<dbReference type="UniPathway" id="UPA00148"/>
<sequence length="332" mass="35416">MACRGERPFRHAPPAAARLVTDTAPRDHGGGIDAAAATYGGGRSDWLDLSTGINPVPYPIPDMPADAWTALPDHTATDKLESAARRFWNIPDEAAVLAAPGASALIARIPALAASEQVAIPGPTYNEHAAAFRAQGWHVSQRGGAAQVIVNPNNPDGRMWRESELAGAPLTVIDESFCDIAPDASLIHCATHSGVIVLKSFGKFWGLAGARLGFAIGDPRLVAQLADWLGPWPLSGPAQAIGTAALLDKPWAVETRARLATDSARLDELMIGNGAELVGGTPLFRLYDTQNAAAWQGRLAQRHIWSRVFPYSDRWLRLGLPGAEGWNRLEAL</sequence>
<dbReference type="PANTHER" id="PTHR42885">
    <property type="entry name" value="HISTIDINOL-PHOSPHATE AMINOTRANSFERASE-RELATED"/>
    <property type="match status" value="1"/>
</dbReference>
<evidence type="ECO:0000256" key="5">
    <source>
        <dbReference type="ARBA" id="ARBA00022573"/>
    </source>
</evidence>
<comment type="cofactor">
    <cofactor evidence="1">
        <name>pyridoxal 5'-phosphate</name>
        <dbReference type="ChEBI" id="CHEBI:597326"/>
    </cofactor>
</comment>
<evidence type="ECO:0000256" key="3">
    <source>
        <dbReference type="ARBA" id="ARBA00004953"/>
    </source>
</evidence>
<dbReference type="GO" id="GO:0048472">
    <property type="term" value="F:threonine-phosphate decarboxylase activity"/>
    <property type="evidence" value="ECO:0007669"/>
    <property type="project" value="UniProtKB-EC"/>
</dbReference>
<keyword evidence="5" id="KW-0169">Cobalamin biosynthesis</keyword>
<dbReference type="PROSITE" id="PS00105">
    <property type="entry name" value="AA_TRANSFER_CLASS_1"/>
    <property type="match status" value="1"/>
</dbReference>
<evidence type="ECO:0000256" key="7">
    <source>
        <dbReference type="ARBA" id="ARBA00023239"/>
    </source>
</evidence>
<dbReference type="Gene3D" id="3.40.640.10">
    <property type="entry name" value="Type I PLP-dependent aspartate aminotransferase-like (Major domain)"/>
    <property type="match status" value="1"/>
</dbReference>
<evidence type="ECO:0000256" key="4">
    <source>
        <dbReference type="ARBA" id="ARBA00012285"/>
    </source>
</evidence>
<keyword evidence="12" id="KW-1185">Reference proteome</keyword>
<dbReference type="InterPro" id="IPR004838">
    <property type="entry name" value="NHTrfase_class1_PyrdxlP-BS"/>
</dbReference>
<feature type="domain" description="Aminotransferase class I/classII large" evidence="10">
    <location>
        <begin position="148"/>
        <end position="320"/>
    </location>
</feature>
<reference evidence="11 12" key="1">
    <citation type="submission" date="2019-03" db="EMBL/GenBank/DDBJ databases">
        <title>Rhodobacteraceae bacterium SM1902, a new member of the family Rhodobacteraceae isolated from Yantai.</title>
        <authorList>
            <person name="Sun Y."/>
        </authorList>
    </citation>
    <scope>NUCLEOTIDE SEQUENCE [LARGE SCALE GENOMIC DNA]</scope>
    <source>
        <strain evidence="11 12">SM1902</strain>
    </source>
</reference>
<evidence type="ECO:0000256" key="9">
    <source>
        <dbReference type="ARBA" id="ARBA00048531"/>
    </source>
</evidence>
<dbReference type="Pfam" id="PF00155">
    <property type="entry name" value="Aminotran_1_2"/>
    <property type="match status" value="2"/>
</dbReference>
<comment type="function">
    <text evidence="2">Decarboxylates L-threonine-O-3-phosphate to yield (R)-1-amino-2-propanol O-2-phosphate, the precursor for the linkage between the nucleotide loop and the corrin ring in cobalamin.</text>
</comment>
<dbReference type="PANTHER" id="PTHR42885:SF1">
    <property type="entry name" value="THREONINE-PHOSPHATE DECARBOXYLASE"/>
    <property type="match status" value="1"/>
</dbReference>
<keyword evidence="6" id="KW-0663">Pyridoxal phosphate</keyword>
<comment type="catalytic activity">
    <reaction evidence="9">
        <text>O-phospho-L-threonine + H(+) = (R)-1-aminopropan-2-yl phosphate + CO2</text>
        <dbReference type="Rhea" id="RHEA:11492"/>
        <dbReference type="ChEBI" id="CHEBI:15378"/>
        <dbReference type="ChEBI" id="CHEBI:16526"/>
        <dbReference type="ChEBI" id="CHEBI:58563"/>
        <dbReference type="ChEBI" id="CHEBI:58675"/>
        <dbReference type="EC" id="4.1.1.81"/>
    </reaction>
</comment>
<dbReference type="InterPro" id="IPR015422">
    <property type="entry name" value="PyrdxlP-dep_Trfase_small"/>
</dbReference>
<evidence type="ECO:0000256" key="2">
    <source>
        <dbReference type="ARBA" id="ARBA00003444"/>
    </source>
</evidence>
<evidence type="ECO:0000256" key="1">
    <source>
        <dbReference type="ARBA" id="ARBA00001933"/>
    </source>
</evidence>
<comment type="pathway">
    <text evidence="3">Cofactor biosynthesis; adenosylcobalamin biosynthesis.</text>
</comment>
<dbReference type="GO" id="GO:0009236">
    <property type="term" value="P:cobalamin biosynthetic process"/>
    <property type="evidence" value="ECO:0007669"/>
    <property type="project" value="UniProtKB-UniPathway"/>
</dbReference>
<dbReference type="Proteomes" id="UP000294562">
    <property type="component" value="Unassembled WGS sequence"/>
</dbReference>
<feature type="domain" description="Aminotransferase class I/classII large" evidence="10">
    <location>
        <begin position="72"/>
        <end position="139"/>
    </location>
</feature>
<proteinExistence type="predicted"/>
<dbReference type="InterPro" id="IPR015424">
    <property type="entry name" value="PyrdxlP-dep_Trfase"/>
</dbReference>
<dbReference type="InterPro" id="IPR015421">
    <property type="entry name" value="PyrdxlP-dep_Trfase_major"/>
</dbReference>
<dbReference type="Gene3D" id="3.90.1150.10">
    <property type="entry name" value="Aspartate Aminotransferase, domain 1"/>
    <property type="match status" value="1"/>
</dbReference>
<comment type="caution">
    <text evidence="11">The sequence shown here is derived from an EMBL/GenBank/DDBJ whole genome shotgun (WGS) entry which is preliminary data.</text>
</comment>
<evidence type="ECO:0000256" key="6">
    <source>
        <dbReference type="ARBA" id="ARBA00022898"/>
    </source>
</evidence>
<dbReference type="InterPro" id="IPR004839">
    <property type="entry name" value="Aminotransferase_I/II_large"/>
</dbReference>
<evidence type="ECO:0000313" key="12">
    <source>
        <dbReference type="Proteomes" id="UP000294562"/>
    </source>
</evidence>
<dbReference type="SUPFAM" id="SSF53383">
    <property type="entry name" value="PLP-dependent transferases"/>
    <property type="match status" value="1"/>
</dbReference>
<name>A0A4R6AXX1_9RHOB</name>
<dbReference type="InterPro" id="IPR005860">
    <property type="entry name" value="CobD"/>
</dbReference>
<evidence type="ECO:0000256" key="8">
    <source>
        <dbReference type="ARBA" id="ARBA00029996"/>
    </source>
</evidence>
<keyword evidence="7 11" id="KW-0456">Lyase</keyword>
<organism evidence="11 12">
    <name type="scientific">Meridianimarinicoccus aquatilis</name>
    <dbReference type="NCBI Taxonomy" id="2552766"/>
    <lineage>
        <taxon>Bacteria</taxon>
        <taxon>Pseudomonadati</taxon>
        <taxon>Pseudomonadota</taxon>
        <taxon>Alphaproteobacteria</taxon>
        <taxon>Rhodobacterales</taxon>
        <taxon>Paracoccaceae</taxon>
        <taxon>Meridianimarinicoccus</taxon>
    </lineage>
</organism>
<dbReference type="OrthoDB" id="9799304at2"/>
<dbReference type="EMBL" id="SMZO01000014">
    <property type="protein sequence ID" value="TDL89087.1"/>
    <property type="molecule type" value="Genomic_DNA"/>
</dbReference>
<dbReference type="EC" id="4.1.1.81" evidence="4"/>
<protein>
    <recommendedName>
        <fullName evidence="4">threonine-phosphate decarboxylase</fullName>
        <ecNumber evidence="4">4.1.1.81</ecNumber>
    </recommendedName>
    <alternativeName>
        <fullName evidence="8">L-threonine-O-3-phosphate decarboxylase</fullName>
    </alternativeName>
</protein>
<accession>A0A4R6AXX1</accession>
<gene>
    <name evidence="11" type="ORF">E2L05_08270</name>
</gene>
<dbReference type="NCBIfam" id="TIGR01140">
    <property type="entry name" value="L_thr_O3P_dcar"/>
    <property type="match status" value="1"/>
</dbReference>
<dbReference type="AlphaFoldDB" id="A0A4R6AXX1"/>
<evidence type="ECO:0000259" key="10">
    <source>
        <dbReference type="Pfam" id="PF00155"/>
    </source>
</evidence>
<evidence type="ECO:0000313" key="11">
    <source>
        <dbReference type="EMBL" id="TDL89087.1"/>
    </source>
</evidence>
<dbReference type="GO" id="GO:0030170">
    <property type="term" value="F:pyridoxal phosphate binding"/>
    <property type="evidence" value="ECO:0007669"/>
    <property type="project" value="InterPro"/>
</dbReference>